<dbReference type="AlphaFoldDB" id="A0A4Y2I2M0"/>
<feature type="region of interest" description="Disordered" evidence="1">
    <location>
        <begin position="1"/>
        <end position="86"/>
    </location>
</feature>
<dbReference type="Proteomes" id="UP000499080">
    <property type="component" value="Unassembled WGS sequence"/>
</dbReference>
<evidence type="ECO:0000313" key="3">
    <source>
        <dbReference type="Proteomes" id="UP000499080"/>
    </source>
</evidence>
<comment type="caution">
    <text evidence="2">The sequence shown here is derived from an EMBL/GenBank/DDBJ whole genome shotgun (WGS) entry which is preliminary data.</text>
</comment>
<proteinExistence type="predicted"/>
<protein>
    <submittedName>
        <fullName evidence="2">Uncharacterized protein</fullName>
    </submittedName>
</protein>
<accession>A0A4Y2I2M0</accession>
<evidence type="ECO:0000313" key="2">
    <source>
        <dbReference type="EMBL" id="GBM71419.1"/>
    </source>
</evidence>
<organism evidence="2 3">
    <name type="scientific">Araneus ventricosus</name>
    <name type="common">Orbweaver spider</name>
    <name type="synonym">Epeira ventricosa</name>
    <dbReference type="NCBI Taxonomy" id="182803"/>
    <lineage>
        <taxon>Eukaryota</taxon>
        <taxon>Metazoa</taxon>
        <taxon>Ecdysozoa</taxon>
        <taxon>Arthropoda</taxon>
        <taxon>Chelicerata</taxon>
        <taxon>Arachnida</taxon>
        <taxon>Araneae</taxon>
        <taxon>Araneomorphae</taxon>
        <taxon>Entelegynae</taxon>
        <taxon>Araneoidea</taxon>
        <taxon>Araneidae</taxon>
        <taxon>Araneus</taxon>
    </lineage>
</organism>
<name>A0A4Y2I2M0_ARAVE</name>
<gene>
    <name evidence="2" type="ORF">AVEN_185725_1</name>
</gene>
<keyword evidence="3" id="KW-1185">Reference proteome</keyword>
<dbReference type="EMBL" id="BGPR01002312">
    <property type="protein sequence ID" value="GBM71419.1"/>
    <property type="molecule type" value="Genomic_DNA"/>
</dbReference>
<evidence type="ECO:0000256" key="1">
    <source>
        <dbReference type="SAM" id="MobiDB-lite"/>
    </source>
</evidence>
<reference evidence="2 3" key="1">
    <citation type="journal article" date="2019" name="Sci. Rep.">
        <title>Orb-weaving spider Araneus ventricosus genome elucidates the spidroin gene catalogue.</title>
        <authorList>
            <person name="Kono N."/>
            <person name="Nakamura H."/>
            <person name="Ohtoshi R."/>
            <person name="Moran D.A.P."/>
            <person name="Shinohara A."/>
            <person name="Yoshida Y."/>
            <person name="Fujiwara M."/>
            <person name="Mori M."/>
            <person name="Tomita M."/>
            <person name="Arakawa K."/>
        </authorList>
    </citation>
    <scope>NUCLEOTIDE SEQUENCE [LARGE SCALE GENOMIC DNA]</scope>
</reference>
<sequence>MHSFHLSGCGGLVVRSRPQGRKVPGSKPDSTEEPPRKRVWCTLNPSRPFGERRATAQVSSSSSDRGSKVRGPSQNSPRVASKPDVVVTKLSSHLSDLNIY</sequence>